<dbReference type="PANTHER" id="PTHR37812:SF1">
    <property type="entry name" value="MU-LIKE PROPHAGE FLUMU PROTEIN C"/>
    <property type="match status" value="1"/>
</dbReference>
<keyword evidence="2" id="KW-1185">Reference proteome</keyword>
<dbReference type="PANTHER" id="PTHR37812">
    <property type="entry name" value="MU-LIKE PROPHAGE FLUMU PROTEIN C"/>
    <property type="match status" value="1"/>
</dbReference>
<dbReference type="EMBL" id="VUNQ01000033">
    <property type="protein sequence ID" value="MSU02469.1"/>
    <property type="molecule type" value="Genomic_DNA"/>
</dbReference>
<evidence type="ECO:0008006" key="3">
    <source>
        <dbReference type="Google" id="ProtNLM"/>
    </source>
</evidence>
<comment type="caution">
    <text evidence="1">The sequence shown here is derived from an EMBL/GenBank/DDBJ whole genome shotgun (WGS) entry which is preliminary data.</text>
</comment>
<dbReference type="Proteomes" id="UP000469523">
    <property type="component" value="Unassembled WGS sequence"/>
</dbReference>
<reference evidence="1 2" key="1">
    <citation type="submission" date="2019-09" db="EMBL/GenBank/DDBJ databases">
        <title>In-depth cultivation of the pig gut microbiome towards novel bacterial diversity and tailored functional studies.</title>
        <authorList>
            <person name="Wylensek D."/>
            <person name="Hitch T.C.A."/>
            <person name="Clavel T."/>
        </authorList>
    </citation>
    <scope>NUCLEOTIDE SEQUENCE [LARGE SCALE GENOMIC DNA]</scope>
    <source>
        <strain evidence="1 2">WCA3-693-APC-4?</strain>
    </source>
</reference>
<dbReference type="InterPro" id="IPR052411">
    <property type="entry name" value="c-mor_Regulatory_Protein"/>
</dbReference>
<organism evidence="1 2">
    <name type="scientific">Tissierella pigra</name>
    <dbReference type="NCBI Taxonomy" id="2607614"/>
    <lineage>
        <taxon>Bacteria</taxon>
        <taxon>Bacillati</taxon>
        <taxon>Bacillota</taxon>
        <taxon>Tissierellia</taxon>
        <taxon>Tissierellales</taxon>
        <taxon>Tissierellaceae</taxon>
        <taxon>Tissierella</taxon>
    </lineage>
</organism>
<evidence type="ECO:0000313" key="1">
    <source>
        <dbReference type="EMBL" id="MSU02469.1"/>
    </source>
</evidence>
<dbReference type="NCBIfam" id="NF040785">
    <property type="entry name" value="CD3324_fam"/>
    <property type="match status" value="1"/>
</dbReference>
<gene>
    <name evidence="1" type="ORF">FYJ83_13485</name>
</gene>
<dbReference type="RefSeq" id="WP_154441360.1">
    <property type="nucleotide sequence ID" value="NZ_JAHLPJ010000001.1"/>
</dbReference>
<evidence type="ECO:0000313" key="2">
    <source>
        <dbReference type="Proteomes" id="UP000469523"/>
    </source>
</evidence>
<sequence length="89" mass="10131">MSYKNAAEVLPPHLLEEVQKHIDGGLIYIPKVSNRLSWGQLTGSKEALAERNKDIIKLFQNGISISKISEEYYLSQETVRKIVYGKKLL</sequence>
<dbReference type="SUPFAM" id="SSF46689">
    <property type="entry name" value="Homeodomain-like"/>
    <property type="match status" value="1"/>
</dbReference>
<proteinExistence type="predicted"/>
<dbReference type="AlphaFoldDB" id="A0A6N7XK83"/>
<dbReference type="InterPro" id="IPR009057">
    <property type="entry name" value="Homeodomain-like_sf"/>
</dbReference>
<dbReference type="InterPro" id="IPR036388">
    <property type="entry name" value="WH-like_DNA-bd_sf"/>
</dbReference>
<protein>
    <recommendedName>
        <fullName evidence="3">Mor transcription activator domain-containing protein</fullName>
    </recommendedName>
</protein>
<dbReference type="InterPro" id="IPR049739">
    <property type="entry name" value="YraL-like"/>
</dbReference>
<dbReference type="Gene3D" id="1.10.10.10">
    <property type="entry name" value="Winged helix-like DNA-binding domain superfamily/Winged helix DNA-binding domain"/>
    <property type="match status" value="1"/>
</dbReference>
<accession>A0A6N7XK83</accession>
<name>A0A6N7XK83_9FIRM</name>